<feature type="active site" description="Proton acceptor" evidence="5">
    <location>
        <position position="168"/>
    </location>
</feature>
<dbReference type="InterPro" id="IPR001891">
    <property type="entry name" value="Malic_OxRdtase"/>
</dbReference>
<feature type="binding site" evidence="7">
    <location>
        <position position="239"/>
    </location>
    <ligand>
        <name>a divalent metal cation</name>
        <dbReference type="ChEBI" id="CHEBI:60240"/>
    </ligand>
</feature>
<dbReference type="PRINTS" id="PR00072">
    <property type="entry name" value="MALOXRDTASE"/>
</dbReference>
<dbReference type="SMART" id="SM00919">
    <property type="entry name" value="Malic_M"/>
    <property type="match status" value="1"/>
</dbReference>
<dbReference type="SMART" id="SM01274">
    <property type="entry name" value="malic"/>
    <property type="match status" value="1"/>
</dbReference>
<dbReference type="PIRSF" id="PIRSF000106">
    <property type="entry name" value="ME"/>
    <property type="match status" value="1"/>
</dbReference>
<accession>A0A4Q1C3X3</accession>
<keyword evidence="4" id="KW-0560">Oxidoreductase</keyword>
<sequence>MKNYRHGKRGADLLHDPLLNKGTAFTDNERSVLGLRGLLPPRIHTQAEQVTRVLESFRRKTTDLEKYIYLISLQERNETLFYRVVMDHLDEMMPIIYTPTVGQACQRWGYIFRRSRGLYITAADRGRIVQLLRNWPYPDVRMIVVTDGERILGLGDLGANGMGIPVGKLSLYTACAGVHPAQCLPVMIDVGTNNEPLRNDPLYLGTPAPRLRGPKYDELLEEFVQAVHQMFPQACLQFEDFGNANAFALLHRYEDRVCCFNDDIQGTASVTLAGLCSAARLSGVKLRDMRILFYGAGEAGIGIGDLVVDALKAEGIGEPAARRQCWFVDSKGLVVQSRTDLVSHKLRFAHEHPPVQDLGAAIEAIKPHALIGVSGMAAAFTEDVVRAMGRINPRPVVFALSNPTSKAECTAEQAYTWTGGRAIFASGSPFAPVTLDGQVHVPGQGNNAYIFPGVGLGILASQSTRVTNEMFLVAAQTLAGLVTPKDLAQGRVYPELARIREVSAAIAIAVAGNAFDRGLTRQIRPDDLAGLIRECMYQPDYENYV</sequence>
<evidence type="ECO:0000256" key="8">
    <source>
        <dbReference type="RuleBase" id="RU003427"/>
    </source>
</evidence>
<dbReference type="Proteomes" id="UP000290218">
    <property type="component" value="Unassembled WGS sequence"/>
</dbReference>
<evidence type="ECO:0000256" key="6">
    <source>
        <dbReference type="PIRSR" id="PIRSR000106-2"/>
    </source>
</evidence>
<dbReference type="Pfam" id="PF00390">
    <property type="entry name" value="malic"/>
    <property type="match status" value="1"/>
</dbReference>
<dbReference type="GO" id="GO:0046872">
    <property type="term" value="F:metal ion binding"/>
    <property type="evidence" value="ECO:0007669"/>
    <property type="project" value="UniProtKB-KW"/>
</dbReference>
<dbReference type="NCBIfam" id="NF010052">
    <property type="entry name" value="PRK13529.1"/>
    <property type="match status" value="1"/>
</dbReference>
<evidence type="ECO:0000256" key="4">
    <source>
        <dbReference type="ARBA" id="ARBA00023002"/>
    </source>
</evidence>
<feature type="domain" description="Malic enzyme N-terminal" evidence="10">
    <location>
        <begin position="74"/>
        <end position="254"/>
    </location>
</feature>
<dbReference type="InterPro" id="IPR046346">
    <property type="entry name" value="Aminoacid_DH-like_N_sf"/>
</dbReference>
<feature type="binding site" evidence="6">
    <location>
        <position position="446"/>
    </location>
    <ligand>
        <name>(S)-malate</name>
        <dbReference type="ChEBI" id="CHEBI:15589"/>
    </ligand>
</feature>
<dbReference type="SUPFAM" id="SSF51735">
    <property type="entry name" value="NAD(P)-binding Rossmann-fold domains"/>
    <property type="match status" value="1"/>
</dbReference>
<dbReference type="Pfam" id="PF03949">
    <property type="entry name" value="Malic_M"/>
    <property type="match status" value="1"/>
</dbReference>
<protein>
    <submittedName>
        <fullName evidence="11">NAD-dependent malic enzyme</fullName>
    </submittedName>
</protein>
<feature type="binding site" evidence="6">
    <location>
        <position position="402"/>
    </location>
    <ligand>
        <name>(S)-malate</name>
        <dbReference type="ChEBI" id="CHEBI:15589"/>
    </ligand>
</feature>
<dbReference type="SUPFAM" id="SSF53223">
    <property type="entry name" value="Aminoacid dehydrogenase-like, N-terminal domain"/>
    <property type="match status" value="1"/>
</dbReference>
<evidence type="ECO:0000256" key="5">
    <source>
        <dbReference type="PIRSR" id="PIRSR000106-1"/>
    </source>
</evidence>
<dbReference type="InterPro" id="IPR036291">
    <property type="entry name" value="NAD(P)-bd_dom_sf"/>
</dbReference>
<evidence type="ECO:0000259" key="10">
    <source>
        <dbReference type="SMART" id="SM01274"/>
    </source>
</evidence>
<evidence type="ECO:0000259" key="9">
    <source>
        <dbReference type="SMART" id="SM00919"/>
    </source>
</evidence>
<dbReference type="RefSeq" id="WP_129048682.1">
    <property type="nucleotide sequence ID" value="NZ_SDHX01000002.1"/>
</dbReference>
<name>A0A4Q1C3X3_9BACT</name>
<comment type="similarity">
    <text evidence="2 8">Belongs to the malic enzymes family.</text>
</comment>
<evidence type="ECO:0000256" key="2">
    <source>
        <dbReference type="ARBA" id="ARBA00008785"/>
    </source>
</evidence>
<evidence type="ECO:0000313" key="11">
    <source>
        <dbReference type="EMBL" id="RXK53094.1"/>
    </source>
</evidence>
<reference evidence="11 12" key="1">
    <citation type="submission" date="2019-01" db="EMBL/GenBank/DDBJ databases">
        <title>Lacunisphaera sp. strain TWA-58.</title>
        <authorList>
            <person name="Chen W.-M."/>
        </authorList>
    </citation>
    <scope>NUCLEOTIDE SEQUENCE [LARGE SCALE GENOMIC DNA]</scope>
    <source>
        <strain evidence="11 12">TWA-58</strain>
    </source>
</reference>
<feature type="binding site" evidence="6">
    <location>
        <position position="150"/>
    </location>
    <ligand>
        <name>(S)-malate</name>
        <dbReference type="ChEBI" id="CHEBI:15589"/>
    </ligand>
</feature>
<dbReference type="InterPro" id="IPR012301">
    <property type="entry name" value="Malic_N_dom"/>
</dbReference>
<comment type="caution">
    <text evidence="11">The sequence shown here is derived from an EMBL/GenBank/DDBJ whole genome shotgun (WGS) entry which is preliminary data.</text>
</comment>
<comment type="cofactor">
    <cofactor evidence="7">
        <name>Mg(2+)</name>
        <dbReference type="ChEBI" id="CHEBI:18420"/>
    </cofactor>
    <cofactor evidence="7">
        <name>Mn(2+)</name>
        <dbReference type="ChEBI" id="CHEBI:29035"/>
    </cofactor>
    <text evidence="7">Divalent metal cations. Prefers magnesium or manganese.</text>
</comment>
<evidence type="ECO:0000313" key="12">
    <source>
        <dbReference type="Proteomes" id="UP000290218"/>
    </source>
</evidence>
<gene>
    <name evidence="11" type="ORF">ESB00_15410</name>
</gene>
<dbReference type="InterPro" id="IPR012302">
    <property type="entry name" value="Malic_NAD-bd"/>
</dbReference>
<dbReference type="FunFam" id="3.40.50.720:FF:000060">
    <property type="entry name" value="Malic enzyme"/>
    <property type="match status" value="1"/>
</dbReference>
<dbReference type="Gene3D" id="3.40.50.720">
    <property type="entry name" value="NAD(P)-binding Rossmann-like Domain"/>
    <property type="match status" value="1"/>
</dbReference>
<feature type="binding site" evidence="7">
    <location>
        <position position="263"/>
    </location>
    <ligand>
        <name>a divalent metal cation</name>
        <dbReference type="ChEBI" id="CHEBI:60240"/>
    </ligand>
</feature>
<proteinExistence type="inferred from homology"/>
<feature type="binding site" evidence="7">
    <location>
        <position position="240"/>
    </location>
    <ligand>
        <name>a divalent metal cation</name>
        <dbReference type="ChEBI" id="CHEBI:60240"/>
    </ligand>
</feature>
<dbReference type="GO" id="GO:0004473">
    <property type="term" value="F:malate dehydrogenase (decarboxylating) (NADP+) activity"/>
    <property type="evidence" value="ECO:0007669"/>
    <property type="project" value="TreeGrafter"/>
</dbReference>
<evidence type="ECO:0000256" key="3">
    <source>
        <dbReference type="ARBA" id="ARBA00022723"/>
    </source>
</evidence>
<dbReference type="OrthoDB" id="3314528at2"/>
<dbReference type="PANTHER" id="PTHR23406:SF90">
    <property type="entry name" value="MALIC ENZYME-RELATED"/>
    <property type="match status" value="1"/>
</dbReference>
<feature type="domain" description="Malic enzyme NAD-binding" evidence="9">
    <location>
        <begin position="264"/>
        <end position="515"/>
    </location>
</feature>
<keyword evidence="3 7" id="KW-0479">Metal-binding</keyword>
<organism evidence="11 12">
    <name type="scientific">Oleiharenicola lentus</name>
    <dbReference type="NCBI Taxonomy" id="2508720"/>
    <lineage>
        <taxon>Bacteria</taxon>
        <taxon>Pseudomonadati</taxon>
        <taxon>Verrucomicrobiota</taxon>
        <taxon>Opitutia</taxon>
        <taxon>Opitutales</taxon>
        <taxon>Opitutaceae</taxon>
        <taxon>Oleiharenicola</taxon>
    </lineage>
</organism>
<comment type="cofactor">
    <cofactor evidence="1">
        <name>Mn(2+)</name>
        <dbReference type="ChEBI" id="CHEBI:29035"/>
    </cofactor>
</comment>
<dbReference type="Gene3D" id="3.40.50.10380">
    <property type="entry name" value="Malic enzyme, N-terminal domain"/>
    <property type="match status" value="1"/>
</dbReference>
<keyword evidence="12" id="KW-1185">Reference proteome</keyword>
<evidence type="ECO:0000256" key="1">
    <source>
        <dbReference type="ARBA" id="ARBA00001936"/>
    </source>
</evidence>
<dbReference type="GO" id="GO:0051287">
    <property type="term" value="F:NAD binding"/>
    <property type="evidence" value="ECO:0007669"/>
    <property type="project" value="InterPro"/>
</dbReference>
<dbReference type="AlphaFoldDB" id="A0A4Q1C3X3"/>
<dbReference type="CDD" id="cd05312">
    <property type="entry name" value="NAD_bind_1_malic_enz"/>
    <property type="match status" value="1"/>
</dbReference>
<dbReference type="FunFam" id="3.40.50.10380:FF:000004">
    <property type="entry name" value="Malic enzyme"/>
    <property type="match status" value="1"/>
</dbReference>
<feature type="active site" description="Proton donor" evidence="5">
    <location>
        <position position="97"/>
    </location>
</feature>
<evidence type="ECO:0000256" key="7">
    <source>
        <dbReference type="PIRSR" id="PIRSR000106-3"/>
    </source>
</evidence>
<dbReference type="EMBL" id="SDHX01000002">
    <property type="protein sequence ID" value="RXK53094.1"/>
    <property type="molecule type" value="Genomic_DNA"/>
</dbReference>
<dbReference type="GO" id="GO:0006108">
    <property type="term" value="P:malate metabolic process"/>
    <property type="evidence" value="ECO:0007669"/>
    <property type="project" value="TreeGrafter"/>
</dbReference>
<dbReference type="InterPro" id="IPR037062">
    <property type="entry name" value="Malic_N_dom_sf"/>
</dbReference>
<dbReference type="PANTHER" id="PTHR23406">
    <property type="entry name" value="MALIC ENZYME-RELATED"/>
    <property type="match status" value="1"/>
</dbReference>